<proteinExistence type="predicted"/>
<reference evidence="1 2" key="1">
    <citation type="submission" date="2015-05" db="EMBL/GenBank/DDBJ databases">
        <authorList>
            <person name="Wang D.B."/>
            <person name="Wang M."/>
        </authorList>
    </citation>
    <scope>NUCLEOTIDE SEQUENCE [LARGE SCALE GENOMIC DNA]</scope>
    <source>
        <strain evidence="1">VL1</strain>
    </source>
</reference>
<accession>A0A0G4MXP6</accession>
<name>A0A0G4MXP6_VERLO</name>
<organism evidence="1 2">
    <name type="scientific">Verticillium longisporum</name>
    <name type="common">Verticillium dahliae var. longisporum</name>
    <dbReference type="NCBI Taxonomy" id="100787"/>
    <lineage>
        <taxon>Eukaryota</taxon>
        <taxon>Fungi</taxon>
        <taxon>Dikarya</taxon>
        <taxon>Ascomycota</taxon>
        <taxon>Pezizomycotina</taxon>
        <taxon>Sordariomycetes</taxon>
        <taxon>Hypocreomycetidae</taxon>
        <taxon>Glomerellales</taxon>
        <taxon>Plectosphaerellaceae</taxon>
        <taxon>Verticillium</taxon>
    </lineage>
</organism>
<gene>
    <name evidence="1" type="ORF">BN1708_007946</name>
</gene>
<sequence length="223" mass="25162">IDKRCEIQFPVIRRFPRSCFGSLTDSRWPQPSSENPTSPASWPMLTSISRMCSARFFSLSPRALKSTRSTQSFSPCCSTLRALSELPLTCPALPCSVMRSLPDFRRRCGNVIPMPAQLKVTVWPDQQVEEFHHKVLVRALEELLRRPNDGIREVRLDVYRAVGQVWVHHSLVTPNTFLGQVVRARLGPGRELLRESADVRPFAGAGQSRCVLGGPTEFGEFVW</sequence>
<evidence type="ECO:0000313" key="1">
    <source>
        <dbReference type="EMBL" id="CRK38977.1"/>
    </source>
</evidence>
<keyword evidence="2" id="KW-1185">Reference proteome</keyword>
<dbReference type="AlphaFoldDB" id="A0A0G4MXP6"/>
<protein>
    <submittedName>
        <fullName evidence="1">Uncharacterized protein</fullName>
    </submittedName>
</protein>
<dbReference type="Proteomes" id="UP000044602">
    <property type="component" value="Unassembled WGS sequence"/>
</dbReference>
<dbReference type="EMBL" id="CVQH01025749">
    <property type="protein sequence ID" value="CRK38977.1"/>
    <property type="molecule type" value="Genomic_DNA"/>
</dbReference>
<evidence type="ECO:0000313" key="2">
    <source>
        <dbReference type="Proteomes" id="UP000044602"/>
    </source>
</evidence>
<feature type="non-terminal residue" evidence="1">
    <location>
        <position position="1"/>
    </location>
</feature>